<evidence type="ECO:0000313" key="3">
    <source>
        <dbReference type="Proteomes" id="UP000255389"/>
    </source>
</evidence>
<dbReference type="Proteomes" id="UP000255389">
    <property type="component" value="Unassembled WGS sequence"/>
</dbReference>
<name>A0A378WDW0_MYCFO</name>
<proteinExistence type="predicted"/>
<accession>A0A378WDW0</accession>
<reference evidence="2 3" key="1">
    <citation type="submission" date="2018-06" db="EMBL/GenBank/DDBJ databases">
        <authorList>
            <consortium name="Pathogen Informatics"/>
            <person name="Doyle S."/>
        </authorList>
    </citation>
    <scope>NUCLEOTIDE SEQUENCE [LARGE SCALE GENOMIC DNA]</scope>
    <source>
        <strain evidence="2 3">NCTC1542</strain>
    </source>
</reference>
<dbReference type="EMBL" id="UGQY01000006">
    <property type="protein sequence ID" value="SUA31436.1"/>
    <property type="molecule type" value="Genomic_DNA"/>
</dbReference>
<gene>
    <name evidence="2" type="ORF">NCTC1542_06790</name>
</gene>
<evidence type="ECO:0000259" key="1">
    <source>
        <dbReference type="Pfam" id="PF13338"/>
    </source>
</evidence>
<organism evidence="2 3">
    <name type="scientific">Mycolicibacterium fortuitum</name>
    <name type="common">Mycobacterium fortuitum</name>
    <dbReference type="NCBI Taxonomy" id="1766"/>
    <lineage>
        <taxon>Bacteria</taxon>
        <taxon>Bacillati</taxon>
        <taxon>Actinomycetota</taxon>
        <taxon>Actinomycetes</taxon>
        <taxon>Mycobacteriales</taxon>
        <taxon>Mycobacteriaceae</taxon>
        <taxon>Mycolicibacterium</taxon>
    </lineage>
</organism>
<dbReference type="InterPro" id="IPR025159">
    <property type="entry name" value="AbiEi_N"/>
</dbReference>
<dbReference type="Pfam" id="PF13338">
    <property type="entry name" value="AbiEi_4"/>
    <property type="match status" value="1"/>
</dbReference>
<evidence type="ECO:0000313" key="2">
    <source>
        <dbReference type="EMBL" id="SUA31436.1"/>
    </source>
</evidence>
<feature type="domain" description="AbiEi antitoxin N-terminal" evidence="1">
    <location>
        <begin position="12"/>
        <end position="57"/>
    </location>
</feature>
<dbReference type="AlphaFoldDB" id="A0A378WDW0"/>
<protein>
    <recommendedName>
        <fullName evidence="1">AbiEi antitoxin N-terminal domain-containing protein</fullName>
    </recommendedName>
</protein>
<sequence>MRSKEAEAALAIRAADQWGLFTTGQARRLGLTQKRLTQLTAAGRINHAEARGVYRFAGTPTEATHEALRVHWLALNASRFASERVQALRGGTPDAVVSHMSAAAVVYQLARATSPTLDYTVAPPRRTTIQHVQLHAATAAVEWDCVDGLPVTTVARTIVDLFQTGTPTTVLGGIITTALQRAMADVSAISQALDPLTDGSGRETVMAALTAAGAPETLAEGNRLLFSGRR</sequence>